<feature type="region of interest" description="Disordered" evidence="3">
    <location>
        <begin position="972"/>
        <end position="1021"/>
    </location>
</feature>
<keyword evidence="7" id="KW-1185">Reference proteome</keyword>
<evidence type="ECO:0000256" key="2">
    <source>
        <dbReference type="PROSITE-ProRule" id="PRU00076"/>
    </source>
</evidence>
<comment type="caution">
    <text evidence="2">Lacks conserved residue(s) required for the propagation of feature annotation.</text>
</comment>
<dbReference type="InterPro" id="IPR000742">
    <property type="entry name" value="EGF"/>
</dbReference>
<evidence type="ECO:0000259" key="4">
    <source>
        <dbReference type="PROSITE" id="PS50025"/>
    </source>
</evidence>
<dbReference type="Gene3D" id="2.60.120.200">
    <property type="match status" value="5"/>
</dbReference>
<dbReference type="CDD" id="cd00110">
    <property type="entry name" value="LamG"/>
    <property type="match status" value="5"/>
</dbReference>
<evidence type="ECO:0000256" key="3">
    <source>
        <dbReference type="SAM" id="MobiDB-lite"/>
    </source>
</evidence>
<dbReference type="InterPro" id="IPR001791">
    <property type="entry name" value="Laminin_G"/>
</dbReference>
<dbReference type="PROSITE" id="PS50025">
    <property type="entry name" value="LAM_G_DOMAIN"/>
    <property type="match status" value="5"/>
</dbReference>
<proteinExistence type="predicted"/>
<feature type="domain" description="Laminin G" evidence="4">
    <location>
        <begin position="794"/>
        <end position="967"/>
    </location>
</feature>
<dbReference type="SUPFAM" id="SSF49899">
    <property type="entry name" value="Concanavalin A-like lectins/glucanases"/>
    <property type="match status" value="5"/>
</dbReference>
<dbReference type="InterPro" id="IPR013320">
    <property type="entry name" value="ConA-like_dom_sf"/>
</dbReference>
<feature type="region of interest" description="Disordered" evidence="3">
    <location>
        <begin position="1218"/>
        <end position="1242"/>
    </location>
</feature>
<keyword evidence="1" id="KW-1015">Disulfide bond</keyword>
<sequence length="1311" mass="147533">MKSVEKGGDGYILTQSDRRVPWQITPGPGPSVECWLCSNRNKAGVINRDERQAVEAMFKGMHPMAYSSLLNGAVQVAMDLGSGKFEDTADMGGYKLDDGQWHHLKVTRNTRQVFVDVDDFRRVMGMTQGEFTKLSSNQLFLGGAPDPARLPGSDITSNFQGCMKQVEFKADSISLELIELAKADHNLISVIGDVIFGQCEDVVESQPVTFMTPESFIAMPKWDIKKKNGTISFQFRTTEPDGLIMYNSAQYGSSNLDFFGLEIIDGHFYLVMALGTGAIKEKISRNRVDDGLPHTVYLMYRGKTGLIRIDSHEYDYLTPGMGMELDLEDMLFVGGLDFERYNAYRLPKELWSGILKQGYVGCLQDLKINNDKVDLMMVARKQHQKDIRNECRKLEPQCSSQQCMHRGTCTEGWNRYICDCRNTSYRGRNCEHAATTLSFDEAQYVLVTLPEETSTEAEDISLRFRTIKARGLLLLTRGTMTDDSIELFLERGACKLTISLGPRSRTLSVGHNLNDNAWHTVFIKRSGQKVEFWVDTSGHVIGTQSLSEDSMMMNDAPVPSYTFFVGEMQQFVYNGNHFFDTALEKTVESIEVTSRFDPGASLTRDAVTFQSGQSYVALPHQIFEPNSLHFALSFAFKTRQKSGLLLYSGLNGPDFLALELMDGYLFYIYDMGGGSKRTLVNTPEPLNDDKWHDISLFRPQLDQQQIRVDSNPATVEDMKGYPARHFDLKGPLYVGGLLKTRYYQLSMKISSRNGFLGCLASLDINGKRIDILESATNKDVLAQNPVSRGCSKSITYEIGLDDGLIAYEYPGNDQPTTKQDYLAIGISTIQNEASILRIDSAETNDYIEMELVNGNIFMVYNMGLEDIPVVTLEQAVNDGRYHVIKFVRSGANASLQVDWEKRNKNPMGQKMTVFNSQARVMIGGRLDSHGRISKAFHGTVSGLVYNGVRILDQLKHGDPRVRSEGDVSLVQREQPVQTPPQHVEVHTEGEPSMQSTQGVKEKLNKRSTNEIEENSARHRKKNKHKEFDAYYTYYHQKANLVDRDSREPRYVEPVVPNEVRPKTLPAPAVYPVHGNSAKVSPYHTNTTPVPSLGPILDTGIPMGGRVVDHTIGGDIFSTENLQSFQDTENDDTEFQSSGYSSVESFAEKLLRKISIWKKKKTKHKHWKTKASATFPFQITNSHIPSSDNSVPKISVGKFQRPPFAIDDRHNRVLYPKDRGKSWRRRRPHKHSSSTTPRQGVTDDIIFSGQGPDCFNVDEECLTTSDDDDIITPNIIITRLTTPKPEPSESSGIHNETCKDCQPQVIKMKERC</sequence>
<dbReference type="Proteomes" id="UP001164746">
    <property type="component" value="Chromosome 11"/>
</dbReference>
<evidence type="ECO:0000313" key="6">
    <source>
        <dbReference type="EMBL" id="WAR19097.1"/>
    </source>
</evidence>
<reference evidence="6" key="1">
    <citation type="submission" date="2022-11" db="EMBL/GenBank/DDBJ databases">
        <title>Centuries of genome instability and evolution in soft-shell clam transmissible cancer (bioRxiv).</title>
        <authorList>
            <person name="Hart S.F.M."/>
            <person name="Yonemitsu M.A."/>
            <person name="Giersch R.M."/>
            <person name="Beal B.F."/>
            <person name="Arriagada G."/>
            <person name="Davis B.W."/>
            <person name="Ostrander E.A."/>
            <person name="Goff S.P."/>
            <person name="Metzger M.J."/>
        </authorList>
    </citation>
    <scope>NUCLEOTIDE SEQUENCE</scope>
    <source>
        <strain evidence="6">MELC-2E11</strain>
        <tissue evidence="6">Siphon/mantle</tissue>
    </source>
</reference>
<dbReference type="PROSITE" id="PS50026">
    <property type="entry name" value="EGF_3"/>
    <property type="match status" value="1"/>
</dbReference>
<dbReference type="SMART" id="SM00282">
    <property type="entry name" value="LamG"/>
    <property type="match status" value="5"/>
</dbReference>
<feature type="compositionally biased region" description="Basic residues" evidence="3">
    <location>
        <begin position="1221"/>
        <end position="1231"/>
    </location>
</feature>
<dbReference type="PANTHER" id="PTHR15036:SF89">
    <property type="entry name" value="NEUREXIN 1, ISOFORM F"/>
    <property type="match status" value="1"/>
</dbReference>
<dbReference type="InterPro" id="IPR050372">
    <property type="entry name" value="Neurexin-related_CASP"/>
</dbReference>
<feature type="domain" description="Laminin G" evidence="4">
    <location>
        <begin position="206"/>
        <end position="391"/>
    </location>
</feature>
<evidence type="ECO:0000256" key="1">
    <source>
        <dbReference type="ARBA" id="ARBA00023157"/>
    </source>
</evidence>
<dbReference type="EMBL" id="CP111022">
    <property type="protein sequence ID" value="WAR19097.1"/>
    <property type="molecule type" value="Genomic_DNA"/>
</dbReference>
<gene>
    <name evidence="6" type="ORF">MAR_000935</name>
</gene>
<protein>
    <submittedName>
        <fullName evidence="6">NRX1A-like protein</fullName>
    </submittedName>
</protein>
<accession>A0ABY7FBV5</accession>
<dbReference type="Gene3D" id="2.10.25.10">
    <property type="entry name" value="Laminin"/>
    <property type="match status" value="1"/>
</dbReference>
<dbReference type="PANTHER" id="PTHR15036">
    <property type="entry name" value="PIKACHURIN-LIKE PROTEIN"/>
    <property type="match status" value="1"/>
</dbReference>
<feature type="domain" description="EGF-like" evidence="5">
    <location>
        <begin position="394"/>
        <end position="431"/>
    </location>
</feature>
<feature type="compositionally biased region" description="Basic and acidic residues" evidence="3">
    <location>
        <begin position="999"/>
        <end position="1009"/>
    </location>
</feature>
<feature type="domain" description="Laminin G" evidence="4">
    <location>
        <begin position="1"/>
        <end position="199"/>
    </location>
</feature>
<dbReference type="CDD" id="cd00054">
    <property type="entry name" value="EGF_CA"/>
    <property type="match status" value="1"/>
</dbReference>
<evidence type="ECO:0000313" key="7">
    <source>
        <dbReference type="Proteomes" id="UP001164746"/>
    </source>
</evidence>
<name>A0ABY7FBV5_MYAAR</name>
<dbReference type="Pfam" id="PF02210">
    <property type="entry name" value="Laminin_G_2"/>
    <property type="match status" value="5"/>
</dbReference>
<evidence type="ECO:0000259" key="5">
    <source>
        <dbReference type="PROSITE" id="PS50026"/>
    </source>
</evidence>
<keyword evidence="2" id="KW-0245">EGF-like domain</keyword>
<feature type="domain" description="Laminin G" evidence="4">
    <location>
        <begin position="434"/>
        <end position="596"/>
    </location>
</feature>
<organism evidence="6 7">
    <name type="scientific">Mya arenaria</name>
    <name type="common">Soft-shell clam</name>
    <dbReference type="NCBI Taxonomy" id="6604"/>
    <lineage>
        <taxon>Eukaryota</taxon>
        <taxon>Metazoa</taxon>
        <taxon>Spiralia</taxon>
        <taxon>Lophotrochozoa</taxon>
        <taxon>Mollusca</taxon>
        <taxon>Bivalvia</taxon>
        <taxon>Autobranchia</taxon>
        <taxon>Heteroconchia</taxon>
        <taxon>Euheterodonta</taxon>
        <taxon>Imparidentia</taxon>
        <taxon>Neoheterodontei</taxon>
        <taxon>Myida</taxon>
        <taxon>Myoidea</taxon>
        <taxon>Myidae</taxon>
        <taxon>Mya</taxon>
    </lineage>
</organism>
<feature type="domain" description="Laminin G" evidence="4">
    <location>
        <begin position="605"/>
        <end position="790"/>
    </location>
</feature>